<dbReference type="GO" id="GO:0005886">
    <property type="term" value="C:plasma membrane"/>
    <property type="evidence" value="ECO:0007669"/>
    <property type="project" value="TreeGrafter"/>
</dbReference>
<evidence type="ECO:0000313" key="7">
    <source>
        <dbReference type="Proteomes" id="UP000178606"/>
    </source>
</evidence>
<reference evidence="6 7" key="1">
    <citation type="journal article" date="2016" name="Nat. Commun.">
        <title>Thousands of microbial genomes shed light on interconnected biogeochemical processes in an aquifer system.</title>
        <authorList>
            <person name="Anantharaman K."/>
            <person name="Brown C.T."/>
            <person name="Hug L.A."/>
            <person name="Sharon I."/>
            <person name="Castelle C.J."/>
            <person name="Probst A.J."/>
            <person name="Thomas B.C."/>
            <person name="Singh A."/>
            <person name="Wilkins M.J."/>
            <person name="Karaoz U."/>
            <person name="Brodie E.L."/>
            <person name="Williams K.H."/>
            <person name="Hubbard S.S."/>
            <person name="Banfield J.F."/>
        </authorList>
    </citation>
    <scope>NUCLEOTIDE SEQUENCE [LARGE SCALE GENOMIC DNA]</scope>
    <source>
        <strain evidence="7">RIFCSPLOWO2_12_FULL_64_10</strain>
    </source>
</reference>
<sequence length="83" mass="9303">MEVCIWDTGIGIAPEDRERVFREFEQAEVALTKKYEGTGLGLSLVKRFVEQHGGQVWLESEVGKGSRFYFTLPVEPTSPSPDA</sequence>
<dbReference type="GO" id="GO:0009927">
    <property type="term" value="F:histidine phosphotransfer kinase activity"/>
    <property type="evidence" value="ECO:0007669"/>
    <property type="project" value="TreeGrafter"/>
</dbReference>
<dbReference type="PANTHER" id="PTHR43047">
    <property type="entry name" value="TWO-COMPONENT HISTIDINE PROTEIN KINASE"/>
    <property type="match status" value="1"/>
</dbReference>
<name>A0A1F6D6I9_HANXR</name>
<organism evidence="6 7">
    <name type="scientific">Handelsmanbacteria sp. (strain RIFCSPLOWO2_12_FULL_64_10)</name>
    <dbReference type="NCBI Taxonomy" id="1817868"/>
    <lineage>
        <taxon>Bacteria</taxon>
        <taxon>Candidatus Handelsmaniibacteriota</taxon>
    </lineage>
</organism>
<gene>
    <name evidence="6" type="ORF">A3F84_15510</name>
</gene>
<evidence type="ECO:0000256" key="2">
    <source>
        <dbReference type="ARBA" id="ARBA00012438"/>
    </source>
</evidence>
<protein>
    <recommendedName>
        <fullName evidence="2">histidine kinase</fullName>
        <ecNumber evidence="2">2.7.13.3</ecNumber>
    </recommendedName>
</protein>
<keyword evidence="4" id="KW-0418">Kinase</keyword>
<dbReference type="SMART" id="SM00387">
    <property type="entry name" value="HATPase_c"/>
    <property type="match status" value="1"/>
</dbReference>
<evidence type="ECO:0000259" key="5">
    <source>
        <dbReference type="PROSITE" id="PS50109"/>
    </source>
</evidence>
<dbReference type="Proteomes" id="UP000178606">
    <property type="component" value="Unassembled WGS sequence"/>
</dbReference>
<keyword evidence="3" id="KW-0808">Transferase</keyword>
<dbReference type="Gene3D" id="3.30.565.10">
    <property type="entry name" value="Histidine kinase-like ATPase, C-terminal domain"/>
    <property type="match status" value="1"/>
</dbReference>
<dbReference type="InterPro" id="IPR036890">
    <property type="entry name" value="HATPase_C_sf"/>
</dbReference>
<dbReference type="PRINTS" id="PR00344">
    <property type="entry name" value="BCTRLSENSOR"/>
</dbReference>
<dbReference type="InterPro" id="IPR004358">
    <property type="entry name" value="Sig_transdc_His_kin-like_C"/>
</dbReference>
<dbReference type="SUPFAM" id="SSF55874">
    <property type="entry name" value="ATPase domain of HSP90 chaperone/DNA topoisomerase II/histidine kinase"/>
    <property type="match status" value="1"/>
</dbReference>
<comment type="catalytic activity">
    <reaction evidence="1">
        <text>ATP + protein L-histidine = ADP + protein N-phospho-L-histidine.</text>
        <dbReference type="EC" id="2.7.13.3"/>
    </reaction>
</comment>
<accession>A0A1F6D6I9</accession>
<evidence type="ECO:0000256" key="4">
    <source>
        <dbReference type="ARBA" id="ARBA00022777"/>
    </source>
</evidence>
<evidence type="ECO:0000256" key="3">
    <source>
        <dbReference type="ARBA" id="ARBA00022679"/>
    </source>
</evidence>
<dbReference type="PROSITE" id="PS50109">
    <property type="entry name" value="HIS_KIN"/>
    <property type="match status" value="1"/>
</dbReference>
<proteinExistence type="predicted"/>
<dbReference type="InterPro" id="IPR003594">
    <property type="entry name" value="HATPase_dom"/>
</dbReference>
<dbReference type="EMBL" id="MFKF01000021">
    <property type="protein sequence ID" value="OGG56940.1"/>
    <property type="molecule type" value="Genomic_DNA"/>
</dbReference>
<dbReference type="Pfam" id="PF02518">
    <property type="entry name" value="HATPase_c"/>
    <property type="match status" value="1"/>
</dbReference>
<evidence type="ECO:0000313" key="6">
    <source>
        <dbReference type="EMBL" id="OGG56940.1"/>
    </source>
</evidence>
<feature type="domain" description="Histidine kinase" evidence="5">
    <location>
        <begin position="1"/>
        <end position="76"/>
    </location>
</feature>
<dbReference type="EC" id="2.7.13.3" evidence="2"/>
<dbReference type="AlphaFoldDB" id="A0A1F6D6I9"/>
<dbReference type="PANTHER" id="PTHR43047:SF72">
    <property type="entry name" value="OSMOSENSING HISTIDINE PROTEIN KINASE SLN1"/>
    <property type="match status" value="1"/>
</dbReference>
<dbReference type="InterPro" id="IPR005467">
    <property type="entry name" value="His_kinase_dom"/>
</dbReference>
<evidence type="ECO:0000256" key="1">
    <source>
        <dbReference type="ARBA" id="ARBA00000085"/>
    </source>
</evidence>
<comment type="caution">
    <text evidence="6">The sequence shown here is derived from an EMBL/GenBank/DDBJ whole genome shotgun (WGS) entry which is preliminary data.</text>
</comment>
<dbReference type="GO" id="GO:0000155">
    <property type="term" value="F:phosphorelay sensor kinase activity"/>
    <property type="evidence" value="ECO:0007669"/>
    <property type="project" value="TreeGrafter"/>
</dbReference>